<evidence type="ECO:0000259" key="8">
    <source>
        <dbReference type="PROSITE" id="PS51371"/>
    </source>
</evidence>
<comment type="caution">
    <text evidence="9">The sequence shown here is derived from an EMBL/GenBank/DDBJ whole genome shotgun (WGS) entry which is preliminary data.</text>
</comment>
<feature type="transmembrane region" description="Helical" evidence="7">
    <location>
        <begin position="91"/>
        <end position="113"/>
    </location>
</feature>
<evidence type="ECO:0000256" key="5">
    <source>
        <dbReference type="ARBA" id="ARBA00023122"/>
    </source>
</evidence>
<dbReference type="AlphaFoldDB" id="A0A644XB56"/>
<keyword evidence="7" id="KW-0812">Transmembrane</keyword>
<dbReference type="Pfam" id="PF00571">
    <property type="entry name" value="CBS"/>
    <property type="match status" value="2"/>
</dbReference>
<dbReference type="PANTHER" id="PTHR22777">
    <property type="entry name" value="HEMOLYSIN-RELATED"/>
    <property type="match status" value="1"/>
</dbReference>
<keyword evidence="7" id="KW-1133">Transmembrane helix</keyword>
<evidence type="ECO:0000256" key="4">
    <source>
        <dbReference type="ARBA" id="ARBA00022737"/>
    </source>
</evidence>
<feature type="domain" description="CBS" evidence="8">
    <location>
        <begin position="197"/>
        <end position="257"/>
    </location>
</feature>
<accession>A0A644XB56</accession>
<sequence>MFELEPPSSVLDDYFSLGIFLILTLLVYAIISGTAYAFTHVTEAFPNGERRAKRVSHFISEPILFTGTIMQFSLLFKLLIIFISLRLLNSIWGAALLSIVLIYSVNEAVAMMLKGKEESFFMKMSYLSIFFSAIAAPFNRVLIALTSMPEQEREEREVQSLEEITEESPGDNQKEARERKLLKSIVDLSNTSVSDIMKPRVEVVALSTSMSANEVMEVAVNCGYSRLPVYEGNLDNVKGFLYIKDLVGYLQEKKSDYDWKSHVRQAYFVPGNKKIGDLLEEFRQKKIHLALVADEYGGTDGIVTLEDVLEEIVGEISDETDKTQ</sequence>
<reference evidence="9" key="1">
    <citation type="submission" date="2019-08" db="EMBL/GenBank/DDBJ databases">
        <authorList>
            <person name="Kucharzyk K."/>
            <person name="Murdoch R.W."/>
            <person name="Higgins S."/>
            <person name="Loffler F."/>
        </authorList>
    </citation>
    <scope>NUCLEOTIDE SEQUENCE</scope>
</reference>
<dbReference type="PROSITE" id="PS51371">
    <property type="entry name" value="CBS"/>
    <property type="match status" value="2"/>
</dbReference>
<feature type="transmembrane region" description="Helical" evidence="7">
    <location>
        <begin position="63"/>
        <end position="85"/>
    </location>
</feature>
<comment type="subcellular location">
    <subcellularLocation>
        <location evidence="1">Cell membrane</location>
        <topology evidence="1">Multi-pass membrane protein</topology>
    </subcellularLocation>
</comment>
<name>A0A644XB56_9ZZZZ</name>
<dbReference type="InterPro" id="IPR044751">
    <property type="entry name" value="Ion_transp-like_CBS"/>
</dbReference>
<feature type="domain" description="CBS" evidence="8">
    <location>
        <begin position="262"/>
        <end position="319"/>
    </location>
</feature>
<dbReference type="SUPFAM" id="SSF54631">
    <property type="entry name" value="CBS-domain pair"/>
    <property type="match status" value="1"/>
</dbReference>
<keyword evidence="5" id="KW-0129">CBS domain</keyword>
<dbReference type="InterPro" id="IPR000644">
    <property type="entry name" value="CBS_dom"/>
</dbReference>
<keyword evidence="7" id="KW-0472">Membrane</keyword>
<evidence type="ECO:0000256" key="1">
    <source>
        <dbReference type="ARBA" id="ARBA00004651"/>
    </source>
</evidence>
<evidence type="ECO:0000256" key="3">
    <source>
        <dbReference type="ARBA" id="ARBA00022475"/>
    </source>
</evidence>
<dbReference type="EMBL" id="VSSQ01002105">
    <property type="protein sequence ID" value="MPM13339.1"/>
    <property type="molecule type" value="Genomic_DNA"/>
</dbReference>
<dbReference type="CDD" id="cd04590">
    <property type="entry name" value="CBS_pair_CorC_HlyC_assoc"/>
    <property type="match status" value="1"/>
</dbReference>
<dbReference type="InterPro" id="IPR046342">
    <property type="entry name" value="CBS_dom_sf"/>
</dbReference>
<evidence type="ECO:0000256" key="2">
    <source>
        <dbReference type="ARBA" id="ARBA00006337"/>
    </source>
</evidence>
<feature type="transmembrane region" description="Helical" evidence="7">
    <location>
        <begin position="14"/>
        <end position="42"/>
    </location>
</feature>
<dbReference type="GO" id="GO:0005886">
    <property type="term" value="C:plasma membrane"/>
    <property type="evidence" value="ECO:0007669"/>
    <property type="project" value="UniProtKB-SubCell"/>
</dbReference>
<feature type="region of interest" description="Disordered" evidence="6">
    <location>
        <begin position="155"/>
        <end position="176"/>
    </location>
</feature>
<proteinExistence type="inferred from homology"/>
<protein>
    <recommendedName>
        <fullName evidence="8">CBS domain-containing protein</fullName>
    </recommendedName>
</protein>
<keyword evidence="3" id="KW-1003">Cell membrane</keyword>
<evidence type="ECO:0000313" key="9">
    <source>
        <dbReference type="EMBL" id="MPM13339.1"/>
    </source>
</evidence>
<comment type="similarity">
    <text evidence="2">Belongs to the UPF0053 family.</text>
</comment>
<dbReference type="PANTHER" id="PTHR22777:SF32">
    <property type="entry name" value="UPF0053 INNER MEMBRANE PROTEIN YFJD"/>
    <property type="match status" value="1"/>
</dbReference>
<evidence type="ECO:0000256" key="7">
    <source>
        <dbReference type="SAM" id="Phobius"/>
    </source>
</evidence>
<dbReference type="FunFam" id="3.10.580.10:FF:000002">
    <property type="entry name" value="Magnesium/cobalt efflux protein CorC"/>
    <property type="match status" value="1"/>
</dbReference>
<evidence type="ECO:0000256" key="6">
    <source>
        <dbReference type="SAM" id="MobiDB-lite"/>
    </source>
</evidence>
<dbReference type="Gene3D" id="3.10.580.10">
    <property type="entry name" value="CBS-domain"/>
    <property type="match status" value="1"/>
</dbReference>
<organism evidence="9">
    <name type="scientific">bioreactor metagenome</name>
    <dbReference type="NCBI Taxonomy" id="1076179"/>
    <lineage>
        <taxon>unclassified sequences</taxon>
        <taxon>metagenomes</taxon>
        <taxon>ecological metagenomes</taxon>
    </lineage>
</organism>
<dbReference type="SMART" id="SM00116">
    <property type="entry name" value="CBS"/>
    <property type="match status" value="2"/>
</dbReference>
<keyword evidence="4" id="KW-0677">Repeat</keyword>
<feature type="transmembrane region" description="Helical" evidence="7">
    <location>
        <begin position="125"/>
        <end position="145"/>
    </location>
</feature>
<gene>
    <name evidence="9" type="ORF">SDC9_59696</name>
</gene>